<evidence type="ECO:0000313" key="3">
    <source>
        <dbReference type="Proteomes" id="UP000297540"/>
    </source>
</evidence>
<dbReference type="OrthoDB" id="3395710at2"/>
<dbReference type="EMBL" id="SOZE01000006">
    <property type="protein sequence ID" value="TFF38540.1"/>
    <property type="molecule type" value="Genomic_DNA"/>
</dbReference>
<name>A0A4Y8SIR3_9SPHI</name>
<accession>A0A4Y8SIR3</accession>
<dbReference type="AlphaFoldDB" id="A0A4Y8SIR3"/>
<reference evidence="2 3" key="1">
    <citation type="journal article" date="2017" name="Int. J. Syst. Evol. Microbiol.">
        <title>Mucilaginibacterpsychrotolerans sp. nov., isolated from peatlands.</title>
        <authorList>
            <person name="Deng Y."/>
            <person name="Shen L."/>
            <person name="Xu B."/>
            <person name="Liu Y."/>
            <person name="Gu Z."/>
            <person name="Liu H."/>
            <person name="Zhou Y."/>
        </authorList>
    </citation>
    <scope>NUCLEOTIDE SEQUENCE [LARGE SCALE GENOMIC DNA]</scope>
    <source>
        <strain evidence="2 3">NH7-4</strain>
    </source>
</reference>
<dbReference type="Proteomes" id="UP000297540">
    <property type="component" value="Unassembled WGS sequence"/>
</dbReference>
<dbReference type="SUPFAM" id="SSF51182">
    <property type="entry name" value="RmlC-like cupins"/>
    <property type="match status" value="1"/>
</dbReference>
<evidence type="ECO:0000313" key="2">
    <source>
        <dbReference type="EMBL" id="TFF38540.1"/>
    </source>
</evidence>
<dbReference type="InterPro" id="IPR011051">
    <property type="entry name" value="RmlC_Cupin_sf"/>
</dbReference>
<organism evidence="2 3">
    <name type="scientific">Mucilaginibacter psychrotolerans</name>
    <dbReference type="NCBI Taxonomy" id="1524096"/>
    <lineage>
        <taxon>Bacteria</taxon>
        <taxon>Pseudomonadati</taxon>
        <taxon>Bacteroidota</taxon>
        <taxon>Sphingobacteriia</taxon>
        <taxon>Sphingobacteriales</taxon>
        <taxon>Sphingobacteriaceae</taxon>
        <taxon>Mucilaginibacter</taxon>
    </lineage>
</organism>
<proteinExistence type="predicted"/>
<dbReference type="InterPro" id="IPR013096">
    <property type="entry name" value="Cupin_2"/>
</dbReference>
<gene>
    <name evidence="2" type="ORF">E2R66_08725</name>
</gene>
<comment type="caution">
    <text evidence="2">The sequence shown here is derived from an EMBL/GenBank/DDBJ whole genome shotgun (WGS) entry which is preliminary data.</text>
</comment>
<evidence type="ECO:0000259" key="1">
    <source>
        <dbReference type="Pfam" id="PF07883"/>
    </source>
</evidence>
<protein>
    <submittedName>
        <fullName evidence="2">Cupin domain-containing protein</fullName>
    </submittedName>
</protein>
<feature type="domain" description="Cupin type-2" evidence="1">
    <location>
        <begin position="110"/>
        <end position="161"/>
    </location>
</feature>
<dbReference type="InterPro" id="IPR014710">
    <property type="entry name" value="RmlC-like_jellyroll"/>
</dbReference>
<keyword evidence="3" id="KW-1185">Reference proteome</keyword>
<dbReference type="Pfam" id="PF07883">
    <property type="entry name" value="Cupin_2"/>
    <property type="match status" value="1"/>
</dbReference>
<dbReference type="RefSeq" id="WP_133228814.1">
    <property type="nucleotide sequence ID" value="NZ_SOZE01000006.1"/>
</dbReference>
<sequence>MDGARIFGLFEDDLPAEQVDAEFVLEKLLHLRAVEAPLNLKEKVLARIGFAGEELQLDNLPPTSRHSNYLSWLKAMEPLLPNEPVESMFLKEIRRDERYVQSLVVTKVNVPEEVHESYAESFFILEGRCACTIDGQVFEIAAGDYLPIPLHVPHDVRLLTPQVTAILQYELC</sequence>
<dbReference type="Gene3D" id="2.60.120.10">
    <property type="entry name" value="Jelly Rolls"/>
    <property type="match status" value="1"/>
</dbReference>